<evidence type="ECO:0000256" key="1">
    <source>
        <dbReference type="SAM" id="MobiDB-lite"/>
    </source>
</evidence>
<dbReference type="Proteomes" id="UP000814176">
    <property type="component" value="Unassembled WGS sequence"/>
</dbReference>
<feature type="region of interest" description="Disordered" evidence="1">
    <location>
        <begin position="1"/>
        <end position="30"/>
    </location>
</feature>
<dbReference type="EMBL" id="JADCUA010000025">
    <property type="protein sequence ID" value="KAH9831665.1"/>
    <property type="molecule type" value="Genomic_DNA"/>
</dbReference>
<evidence type="ECO:0000313" key="4">
    <source>
        <dbReference type="Proteomes" id="UP000814176"/>
    </source>
</evidence>
<dbReference type="InterPro" id="IPR046528">
    <property type="entry name" value="DUF6593"/>
</dbReference>
<evidence type="ECO:0000259" key="2">
    <source>
        <dbReference type="Pfam" id="PF20236"/>
    </source>
</evidence>
<gene>
    <name evidence="3" type="ORF">C8Q71DRAFT_297451</name>
</gene>
<comment type="caution">
    <text evidence="3">The sequence shown here is derived from an EMBL/GenBank/DDBJ whole genome shotgun (WGS) entry which is preliminary data.</text>
</comment>
<feature type="domain" description="DUF6593" evidence="2">
    <location>
        <begin position="20"/>
        <end position="127"/>
    </location>
</feature>
<dbReference type="RefSeq" id="XP_047774779.1">
    <property type="nucleotide sequence ID" value="XM_047917636.1"/>
</dbReference>
<keyword evidence="4" id="KW-1185">Reference proteome</keyword>
<reference evidence="3 4" key="1">
    <citation type="journal article" date="2021" name="Environ. Microbiol.">
        <title>Gene family expansions and transcriptome signatures uncover fungal adaptations to wood decay.</title>
        <authorList>
            <person name="Hage H."/>
            <person name="Miyauchi S."/>
            <person name="Viragh M."/>
            <person name="Drula E."/>
            <person name="Min B."/>
            <person name="Chaduli D."/>
            <person name="Navarro D."/>
            <person name="Favel A."/>
            <person name="Norest M."/>
            <person name="Lesage-Meessen L."/>
            <person name="Balint B."/>
            <person name="Merenyi Z."/>
            <person name="de Eugenio L."/>
            <person name="Morin E."/>
            <person name="Martinez A.T."/>
            <person name="Baldrian P."/>
            <person name="Stursova M."/>
            <person name="Martinez M.J."/>
            <person name="Novotny C."/>
            <person name="Magnuson J.K."/>
            <person name="Spatafora J.W."/>
            <person name="Maurice S."/>
            <person name="Pangilinan J."/>
            <person name="Andreopoulos W."/>
            <person name="LaButti K."/>
            <person name="Hundley H."/>
            <person name="Na H."/>
            <person name="Kuo A."/>
            <person name="Barry K."/>
            <person name="Lipzen A."/>
            <person name="Henrissat B."/>
            <person name="Riley R."/>
            <person name="Ahrendt S."/>
            <person name="Nagy L.G."/>
            <person name="Grigoriev I.V."/>
            <person name="Martin F."/>
            <person name="Rosso M.N."/>
        </authorList>
    </citation>
    <scope>NUCLEOTIDE SEQUENCE [LARGE SCALE GENOMIC DNA]</scope>
    <source>
        <strain evidence="3 4">CIRM-BRFM 1785</strain>
    </source>
</reference>
<organism evidence="3 4">
    <name type="scientific">Rhodofomes roseus</name>
    <dbReference type="NCBI Taxonomy" id="34475"/>
    <lineage>
        <taxon>Eukaryota</taxon>
        <taxon>Fungi</taxon>
        <taxon>Dikarya</taxon>
        <taxon>Basidiomycota</taxon>
        <taxon>Agaricomycotina</taxon>
        <taxon>Agaricomycetes</taxon>
        <taxon>Polyporales</taxon>
        <taxon>Rhodofomes</taxon>
    </lineage>
</organism>
<name>A0ABQ8K475_9APHY</name>
<evidence type="ECO:0000313" key="3">
    <source>
        <dbReference type="EMBL" id="KAH9831665.1"/>
    </source>
</evidence>
<accession>A0ABQ8K475</accession>
<proteinExistence type="predicted"/>
<protein>
    <recommendedName>
        <fullName evidence="2">DUF6593 domain-containing protein</fullName>
    </recommendedName>
</protein>
<feature type="compositionally biased region" description="Basic and acidic residues" evidence="1">
    <location>
        <begin position="1"/>
        <end position="22"/>
    </location>
</feature>
<dbReference type="Pfam" id="PF20236">
    <property type="entry name" value="DUF6593"/>
    <property type="match status" value="1"/>
</dbReference>
<sequence>MERLPARERRSWRQRSHARDVDSVVQGAAREGEPVPYSQWLRVSMMSFDRDVTMQDAKGQKYKWRANGPRGKLQLFTAEDSTDPIASYSQTRSDDGKKIGTLALDERAEDIRDEVVASFVFLEPGRRAQKRRAREHTASNLMF</sequence>
<dbReference type="GeneID" id="71998368"/>